<keyword evidence="4" id="KW-0808">Transferase</keyword>
<evidence type="ECO:0000313" key="7">
    <source>
        <dbReference type="EMBL" id="GAI35624.1"/>
    </source>
</evidence>
<dbReference type="FunFam" id="3.40.640.10:FF:000033">
    <property type="entry name" value="Aspartate aminotransferase"/>
    <property type="match status" value="1"/>
</dbReference>
<dbReference type="EMBL" id="BARV01025972">
    <property type="protein sequence ID" value="GAI35624.1"/>
    <property type="molecule type" value="Genomic_DNA"/>
</dbReference>
<evidence type="ECO:0000259" key="6">
    <source>
        <dbReference type="Pfam" id="PF00155"/>
    </source>
</evidence>
<dbReference type="InterPro" id="IPR015421">
    <property type="entry name" value="PyrdxlP-dep_Trfase_major"/>
</dbReference>
<dbReference type="Gene3D" id="3.40.640.10">
    <property type="entry name" value="Type I PLP-dependent aspartate aminotransferase-like (Major domain)"/>
    <property type="match status" value="1"/>
</dbReference>
<dbReference type="PANTHER" id="PTHR46383">
    <property type="entry name" value="ASPARTATE AMINOTRANSFERASE"/>
    <property type="match status" value="1"/>
</dbReference>
<dbReference type="CDD" id="cd00609">
    <property type="entry name" value="AAT_like"/>
    <property type="match status" value="1"/>
</dbReference>
<comment type="cofactor">
    <cofactor evidence="1">
        <name>pyridoxal 5'-phosphate</name>
        <dbReference type="ChEBI" id="CHEBI:597326"/>
    </cofactor>
</comment>
<dbReference type="InterPro" id="IPR015422">
    <property type="entry name" value="PyrdxlP-dep_Trfase_small"/>
</dbReference>
<reference evidence="7" key="1">
    <citation type="journal article" date="2014" name="Front. Microbiol.">
        <title>High frequency of phylogenetically diverse reductive dehalogenase-homologous genes in deep subseafloor sedimentary metagenomes.</title>
        <authorList>
            <person name="Kawai M."/>
            <person name="Futagami T."/>
            <person name="Toyoda A."/>
            <person name="Takaki Y."/>
            <person name="Nishi S."/>
            <person name="Hori S."/>
            <person name="Arai W."/>
            <person name="Tsubouchi T."/>
            <person name="Morono Y."/>
            <person name="Uchiyama I."/>
            <person name="Ito T."/>
            <person name="Fujiyama A."/>
            <person name="Inagaki F."/>
            <person name="Takami H."/>
        </authorList>
    </citation>
    <scope>NUCLEOTIDE SEQUENCE</scope>
    <source>
        <strain evidence="7">Expedition CK06-06</strain>
    </source>
</reference>
<dbReference type="InterPro" id="IPR050596">
    <property type="entry name" value="AspAT/PAT-like"/>
</dbReference>
<evidence type="ECO:0000256" key="4">
    <source>
        <dbReference type="ARBA" id="ARBA00022679"/>
    </source>
</evidence>
<protein>
    <recommendedName>
        <fullName evidence="6">Aminotransferase class I/classII large domain-containing protein</fullName>
    </recommendedName>
</protein>
<dbReference type="Gene3D" id="3.90.1150.10">
    <property type="entry name" value="Aspartate Aminotransferase, domain 1"/>
    <property type="match status" value="1"/>
</dbReference>
<evidence type="ECO:0000256" key="2">
    <source>
        <dbReference type="ARBA" id="ARBA00007441"/>
    </source>
</evidence>
<dbReference type="InterPro" id="IPR015424">
    <property type="entry name" value="PyrdxlP-dep_Trfase"/>
</dbReference>
<dbReference type="InterPro" id="IPR004839">
    <property type="entry name" value="Aminotransferase_I/II_large"/>
</dbReference>
<accession>X1PXE1</accession>
<keyword evidence="3" id="KW-0032">Aminotransferase</keyword>
<evidence type="ECO:0000256" key="1">
    <source>
        <dbReference type="ARBA" id="ARBA00001933"/>
    </source>
</evidence>
<feature type="non-terminal residue" evidence="7">
    <location>
        <position position="264"/>
    </location>
</feature>
<dbReference type="PANTHER" id="PTHR46383:SF1">
    <property type="entry name" value="ASPARTATE AMINOTRANSFERASE"/>
    <property type="match status" value="1"/>
</dbReference>
<evidence type="ECO:0000256" key="3">
    <source>
        <dbReference type="ARBA" id="ARBA00022576"/>
    </source>
</evidence>
<proteinExistence type="inferred from homology"/>
<dbReference type="GO" id="GO:0008483">
    <property type="term" value="F:transaminase activity"/>
    <property type="evidence" value="ECO:0007669"/>
    <property type="project" value="UniProtKB-KW"/>
</dbReference>
<dbReference type="GO" id="GO:0030170">
    <property type="term" value="F:pyridoxal phosphate binding"/>
    <property type="evidence" value="ECO:0007669"/>
    <property type="project" value="InterPro"/>
</dbReference>
<feature type="domain" description="Aminotransferase class I/classII large" evidence="6">
    <location>
        <begin position="20"/>
        <end position="262"/>
    </location>
</feature>
<dbReference type="SUPFAM" id="SSF53383">
    <property type="entry name" value="PLP-dependent transferases"/>
    <property type="match status" value="1"/>
</dbReference>
<sequence length="264" mass="29020">PSAILAINSKAKEFSKQGFKVINFSIGEPNFPTPLNICRAGKKAIDQDFTKYTAASGIPELKQAIVKKFKQENNLSYKPSQIIVCPGGKQALFNIIFSLIDKGDKVIVPTPAWISYSEQIKICGGKPVLLKSKKDFKITAEQLKKAISAKTKLLILNSPSNPTGAVYNKKELEALAKVIVKHKIWVISDEVYEKIVFDNQKHVSIASLGKKIYKQTVIVNSFSKTYCMTGWRLGYAAGNEKVISSCANIQSQTTSSPCSISQKA</sequence>
<evidence type="ECO:0000256" key="5">
    <source>
        <dbReference type="ARBA" id="ARBA00022898"/>
    </source>
</evidence>
<dbReference type="Pfam" id="PF00155">
    <property type="entry name" value="Aminotran_1_2"/>
    <property type="match status" value="1"/>
</dbReference>
<organism evidence="7">
    <name type="scientific">marine sediment metagenome</name>
    <dbReference type="NCBI Taxonomy" id="412755"/>
    <lineage>
        <taxon>unclassified sequences</taxon>
        <taxon>metagenomes</taxon>
        <taxon>ecological metagenomes</taxon>
    </lineage>
</organism>
<dbReference type="PRINTS" id="PR00753">
    <property type="entry name" value="ACCSYNTHASE"/>
</dbReference>
<dbReference type="AlphaFoldDB" id="X1PXE1"/>
<dbReference type="GO" id="GO:0006520">
    <property type="term" value="P:amino acid metabolic process"/>
    <property type="evidence" value="ECO:0007669"/>
    <property type="project" value="InterPro"/>
</dbReference>
<gene>
    <name evidence="7" type="ORF">S06H3_42050</name>
</gene>
<feature type="non-terminal residue" evidence="7">
    <location>
        <position position="1"/>
    </location>
</feature>
<name>X1PXE1_9ZZZZ</name>
<keyword evidence="5" id="KW-0663">Pyridoxal phosphate</keyword>
<comment type="caution">
    <text evidence="7">The sequence shown here is derived from an EMBL/GenBank/DDBJ whole genome shotgun (WGS) entry which is preliminary data.</text>
</comment>
<comment type="similarity">
    <text evidence="2">Belongs to the class-I pyridoxal-phosphate-dependent aminotransferase family.</text>
</comment>